<accession>A0A6A6U3R0</accession>
<dbReference type="AlphaFoldDB" id="A0A6A6U3R0"/>
<keyword evidence="2" id="KW-0378">Hydrolase</keyword>
<evidence type="ECO:0000313" key="2">
    <source>
        <dbReference type="EMBL" id="KAF2666231.1"/>
    </source>
</evidence>
<dbReference type="GO" id="GO:0016787">
    <property type="term" value="F:hydrolase activity"/>
    <property type="evidence" value="ECO:0007669"/>
    <property type="project" value="UniProtKB-KW"/>
</dbReference>
<organism evidence="2 3">
    <name type="scientific">Microthyrium microscopicum</name>
    <dbReference type="NCBI Taxonomy" id="703497"/>
    <lineage>
        <taxon>Eukaryota</taxon>
        <taxon>Fungi</taxon>
        <taxon>Dikarya</taxon>
        <taxon>Ascomycota</taxon>
        <taxon>Pezizomycotina</taxon>
        <taxon>Dothideomycetes</taxon>
        <taxon>Dothideomycetes incertae sedis</taxon>
        <taxon>Microthyriales</taxon>
        <taxon>Microthyriaceae</taxon>
        <taxon>Microthyrium</taxon>
    </lineage>
</organism>
<evidence type="ECO:0000313" key="3">
    <source>
        <dbReference type="Proteomes" id="UP000799302"/>
    </source>
</evidence>
<dbReference type="OrthoDB" id="6431331at2759"/>
<dbReference type="SUPFAM" id="SSF53474">
    <property type="entry name" value="alpha/beta-Hydrolases"/>
    <property type="match status" value="1"/>
</dbReference>
<dbReference type="Proteomes" id="UP000799302">
    <property type="component" value="Unassembled WGS sequence"/>
</dbReference>
<dbReference type="InterPro" id="IPR000073">
    <property type="entry name" value="AB_hydrolase_1"/>
</dbReference>
<dbReference type="InterPro" id="IPR029058">
    <property type="entry name" value="AB_hydrolase_fold"/>
</dbReference>
<reference evidence="2" key="1">
    <citation type="journal article" date="2020" name="Stud. Mycol.">
        <title>101 Dothideomycetes genomes: a test case for predicting lifestyles and emergence of pathogens.</title>
        <authorList>
            <person name="Haridas S."/>
            <person name="Albert R."/>
            <person name="Binder M."/>
            <person name="Bloem J."/>
            <person name="Labutti K."/>
            <person name="Salamov A."/>
            <person name="Andreopoulos B."/>
            <person name="Baker S."/>
            <person name="Barry K."/>
            <person name="Bills G."/>
            <person name="Bluhm B."/>
            <person name="Cannon C."/>
            <person name="Castanera R."/>
            <person name="Culley D."/>
            <person name="Daum C."/>
            <person name="Ezra D."/>
            <person name="Gonzalez J."/>
            <person name="Henrissat B."/>
            <person name="Kuo A."/>
            <person name="Liang C."/>
            <person name="Lipzen A."/>
            <person name="Lutzoni F."/>
            <person name="Magnuson J."/>
            <person name="Mondo S."/>
            <person name="Nolan M."/>
            <person name="Ohm R."/>
            <person name="Pangilinan J."/>
            <person name="Park H.-J."/>
            <person name="Ramirez L."/>
            <person name="Alfaro M."/>
            <person name="Sun H."/>
            <person name="Tritt A."/>
            <person name="Yoshinaga Y."/>
            <person name="Zwiers L.-H."/>
            <person name="Turgeon B."/>
            <person name="Goodwin S."/>
            <person name="Spatafora J."/>
            <person name="Crous P."/>
            <person name="Grigoriev I."/>
        </authorList>
    </citation>
    <scope>NUCLEOTIDE SEQUENCE</scope>
    <source>
        <strain evidence="2">CBS 115976</strain>
    </source>
</reference>
<proteinExistence type="predicted"/>
<sequence length="507" mass="58898">MIPNTPLHYIFIRGSIWALRVIAPLSTVYCFSRLLGYTPLPTIPWSLEVFAYAEVAFCFFVSLPRQWILNHAQPRAVSRSREERRELFERCWTSIPDLEAFLSIWFKGVNIDTIHRQDLKDFLASAFLYKTTASPADDDELESYVVRIENSIDREFPPGRGLHRPSKSTSDVLHLQHKPLVFYAVGIVFDDLSTYVTANWMGLRHFRIPLRQFFTVFPLRPQTLISQQVSPSKELSYWYRPHTSKKRKPVLFLHGIGAGLRTYTGFLKDFIERDALEDDDGQVGIIALEIMPISMRITKAIPPRTEMLSEIFKILDYHGWDKFVIVGHSFGTIIATHLLQKLGDTGRVGPLLLVDPVTLSIHWGDIPYNFLYRHPRKASEWQLHYFISTDMGAAHSITRNFDWTQNVLWREDMRGRVITVALADADIVMDTFAIRKYLVDDDNLNAQVYNAKDLTQEDGFRRYHQRLEQRGLDIIWYEGLNHADIWDRARTWAPLVEILNGYCGMSW</sequence>
<gene>
    <name evidence="2" type="ORF">BT63DRAFT_482017</name>
</gene>
<keyword evidence="3" id="KW-1185">Reference proteome</keyword>
<evidence type="ECO:0000259" key="1">
    <source>
        <dbReference type="Pfam" id="PF00561"/>
    </source>
</evidence>
<feature type="domain" description="AB hydrolase-1" evidence="1">
    <location>
        <begin position="249"/>
        <end position="377"/>
    </location>
</feature>
<dbReference type="PANTHER" id="PTHR37471">
    <property type="entry name" value="UNNAMED PRODUCT"/>
    <property type="match status" value="1"/>
</dbReference>
<name>A0A6A6U3R0_9PEZI</name>
<protein>
    <submittedName>
        <fullName evidence="2">Alpha beta hydrolase fold family</fullName>
    </submittedName>
</protein>
<dbReference type="Pfam" id="PF00561">
    <property type="entry name" value="Abhydrolase_1"/>
    <property type="match status" value="1"/>
</dbReference>
<dbReference type="Gene3D" id="3.40.50.1820">
    <property type="entry name" value="alpha/beta hydrolase"/>
    <property type="match status" value="1"/>
</dbReference>
<dbReference type="PANTHER" id="PTHR37471:SF1">
    <property type="entry name" value="AB HYDROLASE-1 DOMAIN-CONTAINING PROTEIN"/>
    <property type="match status" value="1"/>
</dbReference>
<dbReference type="EMBL" id="MU004239">
    <property type="protein sequence ID" value="KAF2666231.1"/>
    <property type="molecule type" value="Genomic_DNA"/>
</dbReference>